<evidence type="ECO:0000259" key="1">
    <source>
        <dbReference type="Pfam" id="PF01636"/>
    </source>
</evidence>
<dbReference type="AlphaFoldDB" id="A0A6A6D823"/>
<dbReference type="EMBL" id="ML994727">
    <property type="protein sequence ID" value="KAF2175644.1"/>
    <property type="molecule type" value="Genomic_DNA"/>
</dbReference>
<evidence type="ECO:0000313" key="2">
    <source>
        <dbReference type="EMBL" id="KAF2175644.1"/>
    </source>
</evidence>
<dbReference type="Proteomes" id="UP000800200">
    <property type="component" value="Unassembled WGS sequence"/>
</dbReference>
<name>A0A6A6D823_9PEZI</name>
<proteinExistence type="predicted"/>
<keyword evidence="3" id="KW-1185">Reference proteome</keyword>
<dbReference type="SUPFAM" id="SSF56112">
    <property type="entry name" value="Protein kinase-like (PK-like)"/>
    <property type="match status" value="1"/>
</dbReference>
<dbReference type="Gene3D" id="3.90.1200.10">
    <property type="match status" value="1"/>
</dbReference>
<gene>
    <name evidence="2" type="ORF">K469DRAFT_609951</name>
</gene>
<organism evidence="2 3">
    <name type="scientific">Zopfia rhizophila CBS 207.26</name>
    <dbReference type="NCBI Taxonomy" id="1314779"/>
    <lineage>
        <taxon>Eukaryota</taxon>
        <taxon>Fungi</taxon>
        <taxon>Dikarya</taxon>
        <taxon>Ascomycota</taxon>
        <taxon>Pezizomycotina</taxon>
        <taxon>Dothideomycetes</taxon>
        <taxon>Dothideomycetes incertae sedis</taxon>
        <taxon>Zopfiaceae</taxon>
        <taxon>Zopfia</taxon>
    </lineage>
</organism>
<dbReference type="InterPro" id="IPR002575">
    <property type="entry name" value="Aminoglycoside_PTrfase"/>
</dbReference>
<reference evidence="2" key="1">
    <citation type="journal article" date="2020" name="Stud. Mycol.">
        <title>101 Dothideomycetes genomes: a test case for predicting lifestyles and emergence of pathogens.</title>
        <authorList>
            <person name="Haridas S."/>
            <person name="Albert R."/>
            <person name="Binder M."/>
            <person name="Bloem J."/>
            <person name="Labutti K."/>
            <person name="Salamov A."/>
            <person name="Andreopoulos B."/>
            <person name="Baker S."/>
            <person name="Barry K."/>
            <person name="Bills G."/>
            <person name="Bluhm B."/>
            <person name="Cannon C."/>
            <person name="Castanera R."/>
            <person name="Culley D."/>
            <person name="Daum C."/>
            <person name="Ezra D."/>
            <person name="Gonzalez J."/>
            <person name="Henrissat B."/>
            <person name="Kuo A."/>
            <person name="Liang C."/>
            <person name="Lipzen A."/>
            <person name="Lutzoni F."/>
            <person name="Magnuson J."/>
            <person name="Mondo S."/>
            <person name="Nolan M."/>
            <person name="Ohm R."/>
            <person name="Pangilinan J."/>
            <person name="Park H.-J."/>
            <person name="Ramirez L."/>
            <person name="Alfaro M."/>
            <person name="Sun H."/>
            <person name="Tritt A."/>
            <person name="Yoshinaga Y."/>
            <person name="Zwiers L.-H."/>
            <person name="Turgeon B."/>
            <person name="Goodwin S."/>
            <person name="Spatafora J."/>
            <person name="Crous P."/>
            <person name="Grigoriev I."/>
        </authorList>
    </citation>
    <scope>NUCLEOTIDE SEQUENCE</scope>
    <source>
        <strain evidence="2">CBS 207.26</strain>
    </source>
</reference>
<protein>
    <recommendedName>
        <fullName evidence="1">Aminoglycoside phosphotransferase domain-containing protein</fullName>
    </recommendedName>
</protein>
<dbReference type="Pfam" id="PF01636">
    <property type="entry name" value="APH"/>
    <property type="match status" value="1"/>
</dbReference>
<dbReference type="OrthoDB" id="5598852at2759"/>
<sequence length="335" mass="38241">MDISRYAVSAEDIDALTIYQITNFFRRHQSITKDDCNRTAAKITGSPVSPTLVQGETSYTVAANTNQQVKVVQFRHSPLNLELMCQARQTYGEFVPNCEPYGMLAGVHVYQMDFVPGVAFSRARHHLLAPRMEQRLLQTVQDFARFIASAWNNRPALEQPPDTACELFVHYSRILDRLSQALPERFQPKLNEVRQGLPLLFRPDYPMVLNHDDLLEMNIHMDMGTGRITGIVDWADAKIAPFGTSLGGLETILGIQTSSCWLFHPNHDYLRTQFWKTFYGVIGQLSDTDRRAIEVGRIFGLFRTYGFDRRPEKDNAAPLEEGDQEFVCLEAFCLR</sequence>
<accession>A0A6A6D823</accession>
<dbReference type="InterPro" id="IPR011009">
    <property type="entry name" value="Kinase-like_dom_sf"/>
</dbReference>
<feature type="domain" description="Aminoglycoside phosphotransferase" evidence="1">
    <location>
        <begin position="95"/>
        <end position="242"/>
    </location>
</feature>
<evidence type="ECO:0000313" key="3">
    <source>
        <dbReference type="Proteomes" id="UP000800200"/>
    </source>
</evidence>